<evidence type="ECO:0000256" key="1">
    <source>
        <dbReference type="SAM" id="Phobius"/>
    </source>
</evidence>
<proteinExistence type="predicted"/>
<keyword evidence="3" id="KW-1185">Reference proteome</keyword>
<protein>
    <recommendedName>
        <fullName evidence="4">DUF4231 domain-containing protein</fullName>
    </recommendedName>
</protein>
<organism evidence="2 3">
    <name type="scientific">Marinobacterium nitratireducens</name>
    <dbReference type="NCBI Taxonomy" id="518897"/>
    <lineage>
        <taxon>Bacteria</taxon>
        <taxon>Pseudomonadati</taxon>
        <taxon>Pseudomonadota</taxon>
        <taxon>Gammaproteobacteria</taxon>
        <taxon>Oceanospirillales</taxon>
        <taxon>Oceanospirillaceae</taxon>
        <taxon>Marinobacterium</taxon>
    </lineage>
</organism>
<evidence type="ECO:0000313" key="2">
    <source>
        <dbReference type="EMBL" id="GGO79786.1"/>
    </source>
</evidence>
<dbReference type="NCBIfam" id="NF033634">
    <property type="entry name" value="SLATT_1"/>
    <property type="match status" value="1"/>
</dbReference>
<evidence type="ECO:0008006" key="4">
    <source>
        <dbReference type="Google" id="ProtNLM"/>
    </source>
</evidence>
<evidence type="ECO:0000313" key="3">
    <source>
        <dbReference type="Proteomes" id="UP000599578"/>
    </source>
</evidence>
<feature type="transmembrane region" description="Helical" evidence="1">
    <location>
        <begin position="31"/>
        <end position="50"/>
    </location>
</feature>
<accession>A0A917ZBK9</accession>
<dbReference type="EMBL" id="BMLT01000003">
    <property type="protein sequence ID" value="GGO79786.1"/>
    <property type="molecule type" value="Genomic_DNA"/>
</dbReference>
<dbReference type="Proteomes" id="UP000599578">
    <property type="component" value="Unassembled WGS sequence"/>
</dbReference>
<keyword evidence="1" id="KW-1133">Transmembrane helix</keyword>
<keyword evidence="1" id="KW-0812">Transmembrane</keyword>
<keyword evidence="1" id="KW-0472">Membrane</keyword>
<dbReference type="InterPro" id="IPR025325">
    <property type="entry name" value="DUF4231"/>
</dbReference>
<dbReference type="AlphaFoldDB" id="A0A917ZBK9"/>
<sequence length="145" mass="16234">MNSEEYIAERVDSQISWYSSRSRQAQLRFKWLRGFEIAAAASIPLLAGFGRDVLPVDIVVAVLGALIALASALVSLNQYQENWIEYRTCAESLKHEKFLFLTGAEPYGSDAAFSLFVNRIEALISKENRSWSQNVQSVVERAESG</sequence>
<feature type="transmembrane region" description="Helical" evidence="1">
    <location>
        <begin position="56"/>
        <end position="76"/>
    </location>
</feature>
<gene>
    <name evidence="2" type="ORF">GCM10011348_14970</name>
</gene>
<dbReference type="Pfam" id="PF14015">
    <property type="entry name" value="DUF4231"/>
    <property type="match status" value="1"/>
</dbReference>
<name>A0A917ZBK9_9GAMM</name>
<dbReference type="RefSeq" id="WP_188859958.1">
    <property type="nucleotide sequence ID" value="NZ_BMLT01000003.1"/>
</dbReference>
<reference evidence="2 3" key="1">
    <citation type="journal article" date="2014" name="Int. J. Syst. Evol. Microbiol.">
        <title>Complete genome sequence of Corynebacterium casei LMG S-19264T (=DSM 44701T), isolated from a smear-ripened cheese.</title>
        <authorList>
            <consortium name="US DOE Joint Genome Institute (JGI-PGF)"/>
            <person name="Walter F."/>
            <person name="Albersmeier A."/>
            <person name="Kalinowski J."/>
            <person name="Ruckert C."/>
        </authorList>
    </citation>
    <scope>NUCLEOTIDE SEQUENCE [LARGE SCALE GENOMIC DNA]</scope>
    <source>
        <strain evidence="2 3">CGMCC 1.7286</strain>
    </source>
</reference>
<comment type="caution">
    <text evidence="2">The sequence shown here is derived from an EMBL/GenBank/DDBJ whole genome shotgun (WGS) entry which is preliminary data.</text>
</comment>